<sequence length="231" mass="25725">MAESINIPLLNADECALLLIDHEPQMFFGVQSHDRQTIVNNVVGLAKGAKLFGVPTILTTVTDRAFSGPIVPEIQAVFPDHKPIARTSMNSWEDENLRKAVEKTGKRKLVMAALWTEVCLTFPALSALANGYEVYFVTDASGAFTKEVHERSVQRLIQAGGVPMTWQQTILEWQRDWANQETYEGMMDIIQEHSGAYGMGIFYAKTMVQSYPDFKGFPDEGKVEQHGTASP</sequence>
<dbReference type="PANTHER" id="PTHR43559:SF1">
    <property type="entry name" value="HYDROLASE"/>
    <property type="match status" value="1"/>
</dbReference>
<dbReference type="Gene3D" id="3.40.50.850">
    <property type="entry name" value="Isochorismatase-like"/>
    <property type="match status" value="1"/>
</dbReference>
<proteinExistence type="predicted"/>
<dbReference type="GO" id="GO:0016787">
    <property type="term" value="F:hydrolase activity"/>
    <property type="evidence" value="ECO:0007669"/>
    <property type="project" value="UniProtKB-KW"/>
</dbReference>
<keyword evidence="2" id="KW-0378">Hydrolase</keyword>
<dbReference type="EMBL" id="JADEXN010000222">
    <property type="protein sequence ID" value="MBE9041622.1"/>
    <property type="molecule type" value="Genomic_DNA"/>
</dbReference>
<dbReference type="Proteomes" id="UP000621799">
    <property type="component" value="Unassembled WGS sequence"/>
</dbReference>
<dbReference type="InterPro" id="IPR053152">
    <property type="entry name" value="Hydrolase_YcaC-like"/>
</dbReference>
<organism evidence="2 3">
    <name type="scientific">Zarconia navalis LEGE 11467</name>
    <dbReference type="NCBI Taxonomy" id="1828826"/>
    <lineage>
        <taxon>Bacteria</taxon>
        <taxon>Bacillati</taxon>
        <taxon>Cyanobacteriota</taxon>
        <taxon>Cyanophyceae</taxon>
        <taxon>Oscillatoriophycideae</taxon>
        <taxon>Oscillatoriales</taxon>
        <taxon>Oscillatoriales incertae sedis</taxon>
        <taxon>Zarconia</taxon>
        <taxon>Zarconia navalis</taxon>
    </lineage>
</organism>
<dbReference type="InterPro" id="IPR036380">
    <property type="entry name" value="Isochorismatase-like_sf"/>
</dbReference>
<protein>
    <submittedName>
        <fullName evidence="2">Hydrolase</fullName>
    </submittedName>
</protein>
<comment type="caution">
    <text evidence="2">The sequence shown here is derived from an EMBL/GenBank/DDBJ whole genome shotgun (WGS) entry which is preliminary data.</text>
</comment>
<evidence type="ECO:0000313" key="2">
    <source>
        <dbReference type="EMBL" id="MBE9041622.1"/>
    </source>
</evidence>
<dbReference type="Pfam" id="PF00857">
    <property type="entry name" value="Isochorismatase"/>
    <property type="match status" value="1"/>
</dbReference>
<dbReference type="RefSeq" id="WP_264321820.1">
    <property type="nucleotide sequence ID" value="NZ_JADEXN010000222.1"/>
</dbReference>
<dbReference type="PANTHER" id="PTHR43559">
    <property type="entry name" value="HYDROLASE YCAC-RELATED"/>
    <property type="match status" value="1"/>
</dbReference>
<feature type="domain" description="Isochorismatase-like" evidence="1">
    <location>
        <begin position="15"/>
        <end position="168"/>
    </location>
</feature>
<gene>
    <name evidence="2" type="ORF">IQ235_12610</name>
</gene>
<dbReference type="InterPro" id="IPR000868">
    <property type="entry name" value="Isochorismatase-like_dom"/>
</dbReference>
<evidence type="ECO:0000259" key="1">
    <source>
        <dbReference type="Pfam" id="PF00857"/>
    </source>
</evidence>
<reference evidence="2" key="1">
    <citation type="submission" date="2020-10" db="EMBL/GenBank/DDBJ databases">
        <authorList>
            <person name="Castelo-Branco R."/>
            <person name="Eusebio N."/>
            <person name="Adriana R."/>
            <person name="Vieira A."/>
            <person name="Brugerolle De Fraissinette N."/>
            <person name="Rezende De Castro R."/>
            <person name="Schneider M.P."/>
            <person name="Vasconcelos V."/>
            <person name="Leao P.N."/>
        </authorList>
    </citation>
    <scope>NUCLEOTIDE SEQUENCE</scope>
    <source>
        <strain evidence="2">LEGE 11467</strain>
    </source>
</reference>
<accession>A0A928VWP1</accession>
<dbReference type="AlphaFoldDB" id="A0A928VWP1"/>
<name>A0A928VWP1_9CYAN</name>
<dbReference type="SUPFAM" id="SSF52499">
    <property type="entry name" value="Isochorismatase-like hydrolases"/>
    <property type="match status" value="1"/>
</dbReference>
<keyword evidence="3" id="KW-1185">Reference proteome</keyword>
<dbReference type="CDD" id="cd01012">
    <property type="entry name" value="YcaC_related"/>
    <property type="match status" value="1"/>
</dbReference>
<evidence type="ECO:0000313" key="3">
    <source>
        <dbReference type="Proteomes" id="UP000621799"/>
    </source>
</evidence>